<proteinExistence type="predicted"/>
<dbReference type="Proteomes" id="UP000008743">
    <property type="component" value="Unassembled WGS sequence"/>
</dbReference>
<keyword evidence="3" id="KW-1185">Reference proteome</keyword>
<name>A0A0D2X2F0_CAPO3</name>
<dbReference type="InterPro" id="IPR029044">
    <property type="entry name" value="Nucleotide-diphossugar_trans"/>
</dbReference>
<dbReference type="InterPro" id="IPR007577">
    <property type="entry name" value="GlycoTrfase_DXD_sugar-bd_CS"/>
</dbReference>
<evidence type="ECO:0000313" key="3">
    <source>
        <dbReference type="Proteomes" id="UP000008743"/>
    </source>
</evidence>
<dbReference type="OrthoDB" id="409543at2759"/>
<dbReference type="GO" id="GO:0016020">
    <property type="term" value="C:membrane"/>
    <property type="evidence" value="ECO:0007669"/>
    <property type="project" value="GOC"/>
</dbReference>
<dbReference type="Gene3D" id="3.90.550.20">
    <property type="match status" value="1"/>
</dbReference>
<dbReference type="PANTHER" id="PTHR12042:SF21">
    <property type="entry name" value="ALPHA1,4-GALACTOSYLTRANSFERASE 1-RELATED"/>
    <property type="match status" value="1"/>
</dbReference>
<gene>
    <name evidence="2" type="ORF">CAOG_003421</name>
</gene>
<dbReference type="PhylomeDB" id="A0A0D2X2F0"/>
<evidence type="ECO:0000313" key="2">
    <source>
        <dbReference type="EMBL" id="KJE92444.1"/>
    </source>
</evidence>
<reference evidence="3" key="1">
    <citation type="submission" date="2011-02" db="EMBL/GenBank/DDBJ databases">
        <title>The Genome Sequence of Capsaspora owczarzaki ATCC 30864.</title>
        <authorList>
            <person name="Russ C."/>
            <person name="Cuomo C."/>
            <person name="Burger G."/>
            <person name="Gray M.W."/>
            <person name="Holland P.W.H."/>
            <person name="King N."/>
            <person name="Lang F.B.F."/>
            <person name="Roger A.J."/>
            <person name="Ruiz-Trillo I."/>
            <person name="Young S.K."/>
            <person name="Zeng Q."/>
            <person name="Gargeya S."/>
            <person name="Alvarado L."/>
            <person name="Berlin A."/>
            <person name="Chapman S.B."/>
            <person name="Chen Z."/>
            <person name="Freedman E."/>
            <person name="Gellesch M."/>
            <person name="Goldberg J."/>
            <person name="Griggs A."/>
            <person name="Gujja S."/>
            <person name="Heilman E."/>
            <person name="Heiman D."/>
            <person name="Howarth C."/>
            <person name="Mehta T."/>
            <person name="Neiman D."/>
            <person name="Pearson M."/>
            <person name="Roberts A."/>
            <person name="Saif S."/>
            <person name="Shea T."/>
            <person name="Shenoy N."/>
            <person name="Sisk P."/>
            <person name="Stolte C."/>
            <person name="Sykes S."/>
            <person name="White J."/>
            <person name="Yandava C."/>
            <person name="Haas B."/>
            <person name="Nusbaum C."/>
            <person name="Birren B."/>
        </authorList>
    </citation>
    <scope>NUCLEOTIDE SEQUENCE</scope>
    <source>
        <strain evidence="3">ATCC 30864</strain>
    </source>
</reference>
<sequence length="499" mass="55704">MFGTQKIKQSIAVPRRLTIALLALGFAAALLFLALSGAGTISPKPPSDETLTVQYQCQQHNWWAKRTSLRVPPPEQQPQPTPQTLKDALGKSITPIKPAWVRVDVRGTDTHVPPAPVVNASVARAPLGAFVPRDALLQTTGLQCLVLQDHQSLAEQFHGFWDGPMGQSLPPLYLSAISTVFRQHPDSTFLVHSNTLPLDQFDSLRAMGFNIAVVRFDAERALTYGKLPGLRWLREDRVRHAEHRNIRTHTSDLMRTIFMYQCGGIYLDLDSVLLRPLHFLNRAITMEPMRPDHLRVQYIKMSAPTSMLSCNEGVVVRPEPVGQDGSMTLSPYILHGDFALVPGVLAFGPRDNFIYMMMQVFDEAYDPSCFSCVGPMAANKAYMASTPAEKIRLQLYPADVMFGPNWSGVLDKNEEFWVTTTEERARILINDAAARGFTQHLYGSGQGAPKFDRNSYIHRLLLTFQLLPLPDVWSPEQPQQQQPPAVLSSEVVDPNELDS</sequence>
<evidence type="ECO:0000256" key="1">
    <source>
        <dbReference type="SAM" id="MobiDB-lite"/>
    </source>
</evidence>
<feature type="region of interest" description="Disordered" evidence="1">
    <location>
        <begin position="474"/>
        <end position="499"/>
    </location>
</feature>
<dbReference type="AlphaFoldDB" id="A0A0D2X2F0"/>
<dbReference type="SUPFAM" id="SSF53448">
    <property type="entry name" value="Nucleotide-diphospho-sugar transferases"/>
    <property type="match status" value="1"/>
</dbReference>
<dbReference type="EMBL" id="KE346363">
    <property type="protein sequence ID" value="KJE92444.1"/>
    <property type="molecule type" value="Genomic_DNA"/>
</dbReference>
<accession>A0A0D2X2F0</accession>
<protein>
    <submittedName>
        <fullName evidence="2">Uncharacterized protein</fullName>
    </submittedName>
</protein>
<dbReference type="GO" id="GO:0016758">
    <property type="term" value="F:hexosyltransferase activity"/>
    <property type="evidence" value="ECO:0007669"/>
    <property type="project" value="TreeGrafter"/>
</dbReference>
<dbReference type="GO" id="GO:0006688">
    <property type="term" value="P:glycosphingolipid biosynthetic process"/>
    <property type="evidence" value="ECO:0007669"/>
    <property type="project" value="TreeGrafter"/>
</dbReference>
<dbReference type="InterPro" id="IPR051981">
    <property type="entry name" value="Glycosyltransf_32"/>
</dbReference>
<dbReference type="PANTHER" id="PTHR12042">
    <property type="entry name" value="LACTOSYLCERAMIDE 4-ALPHA-GALACTOSYLTRANSFERASE ALPHA- 1,4-GALACTOSYLTRANSFERASE"/>
    <property type="match status" value="1"/>
</dbReference>
<dbReference type="RefSeq" id="XP_004364260.1">
    <property type="nucleotide sequence ID" value="XM_004364203.2"/>
</dbReference>
<dbReference type="Pfam" id="PF04488">
    <property type="entry name" value="Gly_transf_sug"/>
    <property type="match status" value="1"/>
</dbReference>
<organism evidence="2 3">
    <name type="scientific">Capsaspora owczarzaki (strain ATCC 30864)</name>
    <dbReference type="NCBI Taxonomy" id="595528"/>
    <lineage>
        <taxon>Eukaryota</taxon>
        <taxon>Filasterea</taxon>
        <taxon>Capsaspora</taxon>
    </lineage>
</organism>
<dbReference type="InParanoid" id="A0A0D2X2F0"/>
<dbReference type="STRING" id="595528.A0A0D2X2F0"/>